<dbReference type="Proteomes" id="UP000239197">
    <property type="component" value="Plasmid unnamed1"/>
</dbReference>
<evidence type="ECO:0000259" key="1">
    <source>
        <dbReference type="PROSITE" id="PS51352"/>
    </source>
</evidence>
<evidence type="ECO:0000313" key="2">
    <source>
        <dbReference type="EMBL" id="AVF37702.1"/>
    </source>
</evidence>
<dbReference type="Gene3D" id="3.40.30.10">
    <property type="entry name" value="Glutaredoxin"/>
    <property type="match status" value="1"/>
</dbReference>
<dbReference type="RefSeq" id="WP_104925042.1">
    <property type="nucleotide sequence ID" value="NZ_CP019063.1"/>
</dbReference>
<dbReference type="GO" id="GO:0016491">
    <property type="term" value="F:oxidoreductase activity"/>
    <property type="evidence" value="ECO:0007669"/>
    <property type="project" value="InterPro"/>
</dbReference>
<dbReference type="PROSITE" id="PS51352">
    <property type="entry name" value="THIOREDOXIN_2"/>
    <property type="match status" value="1"/>
</dbReference>
<keyword evidence="2" id="KW-0614">Plasmid</keyword>
<dbReference type="AlphaFoldDB" id="A0A2L1UXM6"/>
<dbReference type="OrthoDB" id="9796554at2"/>
<keyword evidence="3" id="KW-1185">Reference proteome</keyword>
<dbReference type="SUPFAM" id="SSF52833">
    <property type="entry name" value="Thioredoxin-like"/>
    <property type="match status" value="1"/>
</dbReference>
<dbReference type="PANTHER" id="PTHR42852:SF17">
    <property type="entry name" value="THIOREDOXIN-LIKE PROTEIN HI_1115"/>
    <property type="match status" value="1"/>
</dbReference>
<protein>
    <submittedName>
        <fullName evidence="2">Protein disulfide oxidoreductase</fullName>
    </submittedName>
</protein>
<dbReference type="Pfam" id="PF08534">
    <property type="entry name" value="Redoxin"/>
    <property type="match status" value="1"/>
</dbReference>
<sequence length="168" mass="18725">MIRLKRWMREGAILVVLILVVMLGMDFLRAPQAPAGFGSQPLQTLSNQSVTPGEQSQQRPLLVYFWATWCGVCKMTTPSVSRLAEEGENVLTVALRSGDNATLERYLHGKGIKMAVINDARGDLSAQWDIGVTPTFIIIDKGQVIATTTGWTSYWGMKARLWWAQIRT</sequence>
<reference evidence="3" key="1">
    <citation type="submission" date="2017-01" db="EMBL/GenBank/DDBJ databases">
        <title>Genome sequence of Rouxiella sp. ERMR1:05.</title>
        <authorList>
            <person name="Kumar R."/>
            <person name="Singh D."/>
            <person name="Kumar S."/>
        </authorList>
    </citation>
    <scope>NUCLEOTIDE SEQUENCE [LARGE SCALE GENOMIC DNA]</scope>
    <source>
        <strain evidence="3">ERMR1:05</strain>
        <plasmid evidence="3">unnamed1</plasmid>
    </source>
</reference>
<dbReference type="InterPro" id="IPR036249">
    <property type="entry name" value="Thioredoxin-like_sf"/>
</dbReference>
<dbReference type="EMBL" id="CP019063">
    <property type="protein sequence ID" value="AVF37702.1"/>
    <property type="molecule type" value="Genomic_DNA"/>
</dbReference>
<feature type="domain" description="Thioredoxin" evidence="1">
    <location>
        <begin position="39"/>
        <end position="166"/>
    </location>
</feature>
<name>A0A2L1UXM6_9GAMM</name>
<accession>A0A2L1UXM6</accession>
<evidence type="ECO:0000313" key="3">
    <source>
        <dbReference type="Proteomes" id="UP000239197"/>
    </source>
</evidence>
<dbReference type="InterPro" id="IPR013740">
    <property type="entry name" value="Redoxin"/>
</dbReference>
<dbReference type="InterPro" id="IPR050553">
    <property type="entry name" value="Thioredoxin_ResA/DsbE_sf"/>
</dbReference>
<dbReference type="KEGG" id="rox:BV494_22560"/>
<dbReference type="InterPro" id="IPR013766">
    <property type="entry name" value="Thioredoxin_domain"/>
</dbReference>
<proteinExistence type="predicted"/>
<dbReference type="PANTHER" id="PTHR42852">
    <property type="entry name" value="THIOL:DISULFIDE INTERCHANGE PROTEIN DSBE"/>
    <property type="match status" value="1"/>
</dbReference>
<organism evidence="2 3">
    <name type="scientific">Rahnella sikkimica</name>
    <dbReference type="NCBI Taxonomy" id="1805933"/>
    <lineage>
        <taxon>Bacteria</taxon>
        <taxon>Pseudomonadati</taxon>
        <taxon>Pseudomonadota</taxon>
        <taxon>Gammaproteobacteria</taxon>
        <taxon>Enterobacterales</taxon>
        <taxon>Yersiniaceae</taxon>
        <taxon>Rahnella</taxon>
    </lineage>
</organism>
<gene>
    <name evidence="2" type="ORF">BV494_22560</name>
</gene>
<geneLocation type="plasmid" evidence="2 3">
    <name>unnamed1</name>
</geneLocation>
<dbReference type="CDD" id="cd03011">
    <property type="entry name" value="TlpA_like_ScsD_MtbDsbE"/>
    <property type="match status" value="1"/>
</dbReference>